<dbReference type="AlphaFoldDB" id="A0A1C2DF10"/>
<gene>
    <name evidence="2" type="ORF">QV13_27460</name>
</gene>
<protein>
    <submittedName>
        <fullName evidence="2">GNAT family N-acetyltransferase</fullName>
    </submittedName>
</protein>
<dbReference type="PANTHER" id="PTHR43415">
    <property type="entry name" value="SPERMIDINE N(1)-ACETYLTRANSFERASE"/>
    <property type="match status" value="1"/>
</dbReference>
<dbReference type="PANTHER" id="PTHR43415:SF3">
    <property type="entry name" value="GNAT-FAMILY ACETYLTRANSFERASE"/>
    <property type="match status" value="1"/>
</dbReference>
<proteinExistence type="predicted"/>
<dbReference type="InterPro" id="IPR000182">
    <property type="entry name" value="GNAT_dom"/>
</dbReference>
<dbReference type="RefSeq" id="WP_024923105.1">
    <property type="nucleotide sequence ID" value="NZ_MDEO01000036.1"/>
</dbReference>
<reference evidence="2 3" key="1">
    <citation type="submission" date="2016-08" db="EMBL/GenBank/DDBJ databases">
        <title>Whole genome sequence of Mesorhizobium sp. strain UASWS1009 isolated from industrial sewage.</title>
        <authorList>
            <person name="Crovadore J."/>
            <person name="Calmin G."/>
            <person name="Chablais R."/>
            <person name="Cochard B."/>
            <person name="Lefort F."/>
        </authorList>
    </citation>
    <scope>NUCLEOTIDE SEQUENCE [LARGE SCALE GENOMIC DNA]</scope>
    <source>
        <strain evidence="2 3">UASWS1009</strain>
    </source>
</reference>
<accession>A0A1C2DF10</accession>
<dbReference type="SUPFAM" id="SSF55729">
    <property type="entry name" value="Acyl-CoA N-acyltransferases (Nat)"/>
    <property type="match status" value="1"/>
</dbReference>
<dbReference type="PROSITE" id="PS51186">
    <property type="entry name" value="GNAT"/>
    <property type="match status" value="1"/>
</dbReference>
<feature type="domain" description="N-acetyltransferase" evidence="1">
    <location>
        <begin position="5"/>
        <end position="157"/>
    </location>
</feature>
<dbReference type="EMBL" id="MDEO01000036">
    <property type="protein sequence ID" value="OCX13255.1"/>
    <property type="molecule type" value="Genomic_DNA"/>
</dbReference>
<organism evidence="2 3">
    <name type="scientific">Mesorhizobium hungaricum</name>
    <dbReference type="NCBI Taxonomy" id="1566387"/>
    <lineage>
        <taxon>Bacteria</taxon>
        <taxon>Pseudomonadati</taxon>
        <taxon>Pseudomonadota</taxon>
        <taxon>Alphaproteobacteria</taxon>
        <taxon>Hyphomicrobiales</taxon>
        <taxon>Phyllobacteriaceae</taxon>
        <taxon>Mesorhizobium</taxon>
    </lineage>
</organism>
<name>A0A1C2DF10_9HYPH</name>
<dbReference type="Gene3D" id="3.40.630.30">
    <property type="match status" value="1"/>
</dbReference>
<comment type="caution">
    <text evidence="2">The sequence shown here is derived from an EMBL/GenBank/DDBJ whole genome shotgun (WGS) entry which is preliminary data.</text>
</comment>
<dbReference type="OrthoDB" id="5815030at2"/>
<evidence type="ECO:0000313" key="2">
    <source>
        <dbReference type="EMBL" id="OCX13255.1"/>
    </source>
</evidence>
<evidence type="ECO:0000313" key="3">
    <source>
        <dbReference type="Proteomes" id="UP000094412"/>
    </source>
</evidence>
<keyword evidence="2" id="KW-0808">Transferase</keyword>
<dbReference type="InterPro" id="IPR016181">
    <property type="entry name" value="Acyl_CoA_acyltransferase"/>
</dbReference>
<keyword evidence="3" id="KW-1185">Reference proteome</keyword>
<dbReference type="GO" id="GO:0016747">
    <property type="term" value="F:acyltransferase activity, transferring groups other than amino-acyl groups"/>
    <property type="evidence" value="ECO:0007669"/>
    <property type="project" value="InterPro"/>
</dbReference>
<dbReference type="Proteomes" id="UP000094412">
    <property type="component" value="Unassembled WGS sequence"/>
</dbReference>
<dbReference type="Pfam" id="PF00583">
    <property type="entry name" value="Acetyltransf_1"/>
    <property type="match status" value="1"/>
</dbReference>
<dbReference type="STRING" id="1566387.QV13_27460"/>
<dbReference type="CDD" id="cd04301">
    <property type="entry name" value="NAT_SF"/>
    <property type="match status" value="1"/>
</dbReference>
<sequence>MDATFTLVRAREDDLPFIMATERLDGYDRLVGRWDERRHREAMVDGSHAYFVGYEGEAPAGFSILRFWNAIERVTLVRRLAVVSPGQGQGRRLLNAVVSRAFMETELHRLVISLFPENLRARRMYEAVGFQAEGVARGNAFFGGQFHDELVMALLRPEWEARQALAASADTIRG</sequence>
<evidence type="ECO:0000259" key="1">
    <source>
        <dbReference type="PROSITE" id="PS51186"/>
    </source>
</evidence>